<name>A0A318JY52_9NOCA</name>
<accession>A0A318JY52</accession>
<keyword evidence="1 3" id="KW-0378">Hydrolase</keyword>
<gene>
    <name evidence="3" type="ORF">DFR70_11129</name>
</gene>
<feature type="domain" description="Isochorismatase-like" evidence="2">
    <location>
        <begin position="5"/>
        <end position="192"/>
    </location>
</feature>
<dbReference type="GO" id="GO:0016787">
    <property type="term" value="F:hydrolase activity"/>
    <property type="evidence" value="ECO:0007669"/>
    <property type="project" value="UniProtKB-KW"/>
</dbReference>
<reference evidence="3 4" key="1">
    <citation type="submission" date="2018-05" db="EMBL/GenBank/DDBJ databases">
        <title>Genomic Encyclopedia of Type Strains, Phase IV (KMG-IV): sequencing the most valuable type-strain genomes for metagenomic binning, comparative biology and taxonomic classification.</title>
        <authorList>
            <person name="Goeker M."/>
        </authorList>
    </citation>
    <scope>NUCLEOTIDE SEQUENCE [LARGE SCALE GENOMIC DNA]</scope>
    <source>
        <strain evidence="3 4">DSM 44704</strain>
    </source>
</reference>
<dbReference type="EMBL" id="QJKF01000011">
    <property type="protein sequence ID" value="PXX59647.1"/>
    <property type="molecule type" value="Genomic_DNA"/>
</dbReference>
<sequence>MAELAVLMIDVQNGYIADDHVRDALGWPPIWRLEEVVAECAELLSAARAADIPIVYSRAVTSPAGRLAANPRAARHQQSCAARMPTLTAAQREWRKQFIDAVAPAPTDIVLDKTRHSFFAYTELDPVLRSLGVHRLLVAGLQTNVCVEATVRAALERNYDVAVAEDAVSTDGPDLHYGALNSMRVLYVEVAPWRELLAEGANWDRAYSTPNYGRDPGYWDETAIEVAPR</sequence>
<dbReference type="InterPro" id="IPR036380">
    <property type="entry name" value="Isochorismatase-like_sf"/>
</dbReference>
<dbReference type="Gene3D" id="3.40.50.850">
    <property type="entry name" value="Isochorismatase-like"/>
    <property type="match status" value="1"/>
</dbReference>
<dbReference type="SUPFAM" id="SSF52499">
    <property type="entry name" value="Isochorismatase-like hydrolases"/>
    <property type="match status" value="1"/>
</dbReference>
<evidence type="ECO:0000256" key="1">
    <source>
        <dbReference type="ARBA" id="ARBA00022801"/>
    </source>
</evidence>
<dbReference type="CDD" id="cd00431">
    <property type="entry name" value="cysteine_hydrolases"/>
    <property type="match status" value="1"/>
</dbReference>
<organism evidence="3 4">
    <name type="scientific">Nocardia tenerifensis</name>
    <dbReference type="NCBI Taxonomy" id="228006"/>
    <lineage>
        <taxon>Bacteria</taxon>
        <taxon>Bacillati</taxon>
        <taxon>Actinomycetota</taxon>
        <taxon>Actinomycetes</taxon>
        <taxon>Mycobacteriales</taxon>
        <taxon>Nocardiaceae</taxon>
        <taxon>Nocardia</taxon>
    </lineage>
</organism>
<dbReference type="Pfam" id="PF00857">
    <property type="entry name" value="Isochorismatase"/>
    <property type="match status" value="1"/>
</dbReference>
<comment type="caution">
    <text evidence="3">The sequence shown here is derived from an EMBL/GenBank/DDBJ whole genome shotgun (WGS) entry which is preliminary data.</text>
</comment>
<dbReference type="Proteomes" id="UP000247569">
    <property type="component" value="Unassembled WGS sequence"/>
</dbReference>
<evidence type="ECO:0000313" key="4">
    <source>
        <dbReference type="Proteomes" id="UP000247569"/>
    </source>
</evidence>
<evidence type="ECO:0000259" key="2">
    <source>
        <dbReference type="Pfam" id="PF00857"/>
    </source>
</evidence>
<keyword evidence="4" id="KW-1185">Reference proteome</keyword>
<proteinExistence type="predicted"/>
<dbReference type="OrthoDB" id="4305745at2"/>
<protein>
    <submittedName>
        <fullName evidence="3">Ureidoacrylate peracid hydrolase</fullName>
    </submittedName>
</protein>
<dbReference type="PANTHER" id="PTHR43540">
    <property type="entry name" value="PEROXYUREIDOACRYLATE/UREIDOACRYLATE AMIDOHYDROLASE-RELATED"/>
    <property type="match status" value="1"/>
</dbReference>
<dbReference type="InterPro" id="IPR000868">
    <property type="entry name" value="Isochorismatase-like_dom"/>
</dbReference>
<dbReference type="AlphaFoldDB" id="A0A318JY52"/>
<evidence type="ECO:0000313" key="3">
    <source>
        <dbReference type="EMBL" id="PXX59647.1"/>
    </source>
</evidence>
<dbReference type="RefSeq" id="WP_040741642.1">
    <property type="nucleotide sequence ID" value="NZ_QJKF01000011.1"/>
</dbReference>
<dbReference type="PANTHER" id="PTHR43540:SF1">
    <property type="entry name" value="ISOCHORISMATASE HYDROLASE"/>
    <property type="match status" value="1"/>
</dbReference>
<dbReference type="InterPro" id="IPR050272">
    <property type="entry name" value="Isochorismatase-like_hydrls"/>
</dbReference>